<accession>A0A015JTW2</accession>
<dbReference type="Gene3D" id="1.10.150.50">
    <property type="entry name" value="Transcription Factor, Ets-1"/>
    <property type="match status" value="1"/>
</dbReference>
<reference evidence="2 3" key="1">
    <citation type="submission" date="2014-02" db="EMBL/GenBank/DDBJ databases">
        <title>Single nucleus genome sequencing reveals high similarity among nuclei of an endomycorrhizal fungus.</title>
        <authorList>
            <person name="Lin K."/>
            <person name="Geurts R."/>
            <person name="Zhang Z."/>
            <person name="Limpens E."/>
            <person name="Saunders D.G."/>
            <person name="Mu D."/>
            <person name="Pang E."/>
            <person name="Cao H."/>
            <person name="Cha H."/>
            <person name="Lin T."/>
            <person name="Zhou Q."/>
            <person name="Shang Y."/>
            <person name="Li Y."/>
            <person name="Ivanov S."/>
            <person name="Sharma T."/>
            <person name="Velzen R.V."/>
            <person name="Ruijter N.D."/>
            <person name="Aanen D.K."/>
            <person name="Win J."/>
            <person name="Kamoun S."/>
            <person name="Bisseling T."/>
            <person name="Huang S."/>
        </authorList>
    </citation>
    <scope>NUCLEOTIDE SEQUENCE [LARGE SCALE GENOMIC DNA]</scope>
    <source>
        <strain evidence="3">DAOM197198w</strain>
    </source>
</reference>
<dbReference type="InterPro" id="IPR013761">
    <property type="entry name" value="SAM/pointed_sf"/>
</dbReference>
<sequence length="423" mass="48068">MPSEIDSLPVENWDIDTLIIFLRGQDLKFDDDDFEILRREKITGFDFTNMTKEEFERCGLKIGPSKRLVKVAEILKDPSKCSFSYRSLKQVLKEYNSSKILPGTYPLTDEDEEEYTNNKSLPGTYPLKDDDEKLPQSVGKIKLLKSEQESTNDKISILPPLFKKSIGTQTTNFSADQKSLTYLIQGLISRSLSHFPLNEWVFINNTTKGVCRISSVEPRLSSVSLYCEYELGKVYTHHYSPAFSGYPIALKSPFSPSERIITGLDESKTKFIDNINYVIEFTEMLDFVEPVKSSSNISSSSTAVSSTKTIATQTRPYVEDTKELTYIAKGIMFKSICWFTWDEQEAFRLGKKKGILRLVSSDPKLAGVTLTCNYQLSKFLCSFQGDIGYPMIVCCSYGSVKTLLTEDKEKIMDNHNYNLTFIS</sequence>
<dbReference type="Proteomes" id="UP000022910">
    <property type="component" value="Unassembled WGS sequence"/>
</dbReference>
<evidence type="ECO:0000313" key="3">
    <source>
        <dbReference type="Proteomes" id="UP000022910"/>
    </source>
</evidence>
<dbReference type="HOGENOM" id="CLU_704265_0_0_1"/>
<dbReference type="OrthoDB" id="2408269at2759"/>
<evidence type="ECO:0008006" key="4">
    <source>
        <dbReference type="Google" id="ProtNLM"/>
    </source>
</evidence>
<proteinExistence type="predicted"/>
<keyword evidence="3" id="KW-1185">Reference proteome</keyword>
<gene>
    <name evidence="2" type="ORF">RirG_197350</name>
</gene>
<dbReference type="SMR" id="A0A015JTW2"/>
<dbReference type="EMBL" id="JEMT01026754">
    <property type="protein sequence ID" value="EXX58504.1"/>
    <property type="molecule type" value="Genomic_DNA"/>
</dbReference>
<name>A0A015JTW2_RHIIW</name>
<organism evidence="2 3">
    <name type="scientific">Rhizophagus irregularis (strain DAOM 197198w)</name>
    <name type="common">Glomus intraradices</name>
    <dbReference type="NCBI Taxonomy" id="1432141"/>
    <lineage>
        <taxon>Eukaryota</taxon>
        <taxon>Fungi</taxon>
        <taxon>Fungi incertae sedis</taxon>
        <taxon>Mucoromycota</taxon>
        <taxon>Glomeromycotina</taxon>
        <taxon>Glomeromycetes</taxon>
        <taxon>Glomerales</taxon>
        <taxon>Glomeraceae</taxon>
        <taxon>Rhizophagus</taxon>
    </lineage>
</organism>
<protein>
    <recommendedName>
        <fullName evidence="4">SAM domain-containing protein</fullName>
    </recommendedName>
</protein>
<evidence type="ECO:0000313" key="2">
    <source>
        <dbReference type="EMBL" id="EXX58504.1"/>
    </source>
</evidence>
<comment type="caution">
    <text evidence="2">The sequence shown here is derived from an EMBL/GenBank/DDBJ whole genome shotgun (WGS) entry which is preliminary data.</text>
</comment>
<feature type="region of interest" description="Disordered" evidence="1">
    <location>
        <begin position="106"/>
        <end position="133"/>
    </location>
</feature>
<evidence type="ECO:0000256" key="1">
    <source>
        <dbReference type="SAM" id="MobiDB-lite"/>
    </source>
</evidence>
<dbReference type="AlphaFoldDB" id="A0A015JTW2"/>
<dbReference type="SUPFAM" id="SSF47769">
    <property type="entry name" value="SAM/Pointed domain"/>
    <property type="match status" value="1"/>
</dbReference>